<organism evidence="2 3">
    <name type="scientific">Salix dunnii</name>
    <dbReference type="NCBI Taxonomy" id="1413687"/>
    <lineage>
        <taxon>Eukaryota</taxon>
        <taxon>Viridiplantae</taxon>
        <taxon>Streptophyta</taxon>
        <taxon>Embryophyta</taxon>
        <taxon>Tracheophyta</taxon>
        <taxon>Spermatophyta</taxon>
        <taxon>Magnoliopsida</taxon>
        <taxon>eudicotyledons</taxon>
        <taxon>Gunneridae</taxon>
        <taxon>Pentapetalae</taxon>
        <taxon>rosids</taxon>
        <taxon>fabids</taxon>
        <taxon>Malpighiales</taxon>
        <taxon>Salicaceae</taxon>
        <taxon>Saliceae</taxon>
        <taxon>Salix</taxon>
    </lineage>
</organism>
<dbReference type="EMBL" id="JADGMS010000012">
    <property type="protein sequence ID" value="KAF9671481.1"/>
    <property type="molecule type" value="Genomic_DNA"/>
</dbReference>
<keyword evidence="3" id="KW-1185">Reference proteome</keyword>
<feature type="compositionally biased region" description="Basic and acidic residues" evidence="1">
    <location>
        <begin position="48"/>
        <end position="58"/>
    </location>
</feature>
<accession>A0A835MS72</accession>
<protein>
    <submittedName>
        <fullName evidence="2">Uncharacterized protein</fullName>
    </submittedName>
</protein>
<feature type="region of interest" description="Disordered" evidence="1">
    <location>
        <begin position="1"/>
        <end position="59"/>
    </location>
</feature>
<comment type="caution">
    <text evidence="2">The sequence shown here is derived from an EMBL/GenBank/DDBJ whole genome shotgun (WGS) entry which is preliminary data.</text>
</comment>
<evidence type="ECO:0000313" key="2">
    <source>
        <dbReference type="EMBL" id="KAF9671481.1"/>
    </source>
</evidence>
<feature type="compositionally biased region" description="Basic and acidic residues" evidence="1">
    <location>
        <begin position="16"/>
        <end position="26"/>
    </location>
</feature>
<evidence type="ECO:0000256" key="1">
    <source>
        <dbReference type="SAM" id="MobiDB-lite"/>
    </source>
</evidence>
<evidence type="ECO:0000313" key="3">
    <source>
        <dbReference type="Proteomes" id="UP000657918"/>
    </source>
</evidence>
<proteinExistence type="predicted"/>
<dbReference type="Proteomes" id="UP000657918">
    <property type="component" value="Unassembled WGS sequence"/>
</dbReference>
<name>A0A835MS72_9ROSI</name>
<dbReference type="OrthoDB" id="850986at2759"/>
<dbReference type="AlphaFoldDB" id="A0A835MS72"/>
<gene>
    <name evidence="2" type="ORF">SADUNF_Sadunf12G0052200</name>
</gene>
<reference evidence="2 3" key="1">
    <citation type="submission" date="2020-10" db="EMBL/GenBank/DDBJ databases">
        <title>Plant Genome Project.</title>
        <authorList>
            <person name="Zhang R.-G."/>
        </authorList>
    </citation>
    <scope>NUCLEOTIDE SEQUENCE [LARGE SCALE GENOMIC DNA]</scope>
    <source>
        <strain evidence="2">FAFU-HL-1</strain>
        <tissue evidence="2">Leaf</tissue>
    </source>
</reference>
<sequence length="138" mass="16088">MASSSHRQKELSIIPRDTRHSRDTRHDTHHSRGCCITHQIKTSTSIENSKRKETKTTETTHNLRPISKGNHIAIEHEVVNRQKKTTVDKQKLLVREEKHEVREKKIAYNITVVEKEKKRIPHKHSSGGTFDISLKIKF</sequence>